<evidence type="ECO:0000313" key="1">
    <source>
        <dbReference type="EMBL" id="PPA70059.1"/>
    </source>
</evidence>
<organism evidence="1 2">
    <name type="scientific">Jeotgalibacillus proteolyticus</name>
    <dbReference type="NCBI Taxonomy" id="2082395"/>
    <lineage>
        <taxon>Bacteria</taxon>
        <taxon>Bacillati</taxon>
        <taxon>Bacillota</taxon>
        <taxon>Bacilli</taxon>
        <taxon>Bacillales</taxon>
        <taxon>Caryophanaceae</taxon>
        <taxon>Jeotgalibacillus</taxon>
    </lineage>
</organism>
<protein>
    <recommendedName>
        <fullName evidence="3">DUF1064 domain-containing protein</fullName>
    </recommendedName>
</protein>
<accession>A0A2S5GAM0</accession>
<dbReference type="EMBL" id="PREZ01000004">
    <property type="protein sequence ID" value="PPA70059.1"/>
    <property type="molecule type" value="Genomic_DNA"/>
</dbReference>
<dbReference type="AlphaFoldDB" id="A0A2S5GAM0"/>
<proteinExistence type="predicted"/>
<dbReference type="Proteomes" id="UP000239047">
    <property type="component" value="Unassembled WGS sequence"/>
</dbReference>
<reference evidence="1 2" key="1">
    <citation type="submission" date="2018-02" db="EMBL/GenBank/DDBJ databases">
        <title>Jeotgalibacillus proteolyticum sp. nov. a protease producing bacterium isolated from ocean sediments of Laizhou Bay.</title>
        <authorList>
            <person name="Li Y."/>
        </authorList>
    </citation>
    <scope>NUCLEOTIDE SEQUENCE [LARGE SCALE GENOMIC DNA]</scope>
    <source>
        <strain evidence="1 2">22-7</strain>
    </source>
</reference>
<gene>
    <name evidence="1" type="ORF">C4B60_10730</name>
</gene>
<keyword evidence="2" id="KW-1185">Reference proteome</keyword>
<dbReference type="RefSeq" id="WP_104058009.1">
    <property type="nucleotide sequence ID" value="NZ_PREZ01000004.1"/>
</dbReference>
<evidence type="ECO:0000313" key="2">
    <source>
        <dbReference type="Proteomes" id="UP000239047"/>
    </source>
</evidence>
<sequence>MRSKYGNKKVKVDDHKFDSIAEAKYYKQLLWLQEHKEINFFRIQPPYLLQEAFEKDGIKHRRIDYSADFEIHHNDGSIEVVDVKTTATITETFKVKRKLFDRKFPHKFTVLIWVQELSQFIEFEEFKKLKAKGRKARAKKG</sequence>
<name>A0A2S5GAM0_9BACL</name>
<dbReference type="InterPro" id="IPR009414">
    <property type="entry name" value="DUF1064"/>
</dbReference>
<dbReference type="Pfam" id="PF06356">
    <property type="entry name" value="DUF1064"/>
    <property type="match status" value="1"/>
</dbReference>
<comment type="caution">
    <text evidence="1">The sequence shown here is derived from an EMBL/GenBank/DDBJ whole genome shotgun (WGS) entry which is preliminary data.</text>
</comment>
<dbReference type="OrthoDB" id="1853564at2"/>
<evidence type="ECO:0008006" key="3">
    <source>
        <dbReference type="Google" id="ProtNLM"/>
    </source>
</evidence>